<dbReference type="InterPro" id="IPR016024">
    <property type="entry name" value="ARM-type_fold"/>
</dbReference>
<dbReference type="SUPFAM" id="SSF48431">
    <property type="entry name" value="Lipovitellin-phosvitin complex, superhelical domain"/>
    <property type="match status" value="1"/>
</dbReference>
<gene>
    <name evidence="2" type="ORF">BLA60_26595</name>
</gene>
<dbReference type="InterPro" id="IPR004155">
    <property type="entry name" value="PBS_lyase_HEAT"/>
</dbReference>
<evidence type="ECO:0000259" key="1">
    <source>
        <dbReference type="PROSITE" id="PS50837"/>
    </source>
</evidence>
<feature type="domain" description="NACHT" evidence="1">
    <location>
        <begin position="148"/>
        <end position="283"/>
    </location>
</feature>
<dbReference type="PROSITE" id="PS50837">
    <property type="entry name" value="NACHT"/>
    <property type="match status" value="1"/>
</dbReference>
<dbReference type="SUPFAM" id="SSF48371">
    <property type="entry name" value="ARM repeat"/>
    <property type="match status" value="1"/>
</dbReference>
<accession>A0A7Z0WHY9</accession>
<proteinExistence type="predicted"/>
<dbReference type="Gene3D" id="3.40.50.300">
    <property type="entry name" value="P-loop containing nucleotide triphosphate hydrolases"/>
    <property type="match status" value="1"/>
</dbReference>
<dbReference type="SUPFAM" id="SSF52540">
    <property type="entry name" value="P-loop containing nucleoside triphosphate hydrolases"/>
    <property type="match status" value="1"/>
</dbReference>
<organism evidence="2 3">
    <name type="scientific">Actinophytocola xinjiangensis</name>
    <dbReference type="NCBI Taxonomy" id="485602"/>
    <lineage>
        <taxon>Bacteria</taxon>
        <taxon>Bacillati</taxon>
        <taxon>Actinomycetota</taxon>
        <taxon>Actinomycetes</taxon>
        <taxon>Pseudonocardiales</taxon>
        <taxon>Pseudonocardiaceae</taxon>
    </lineage>
</organism>
<dbReference type="PANTHER" id="PTHR46844">
    <property type="entry name" value="SLR5058 PROTEIN"/>
    <property type="match status" value="1"/>
</dbReference>
<dbReference type="Proteomes" id="UP000185696">
    <property type="component" value="Unassembled WGS sequence"/>
</dbReference>
<name>A0A7Z0WHY9_9PSEU</name>
<dbReference type="OrthoDB" id="135105at2"/>
<dbReference type="RefSeq" id="WP_075135740.1">
    <property type="nucleotide sequence ID" value="NZ_MSIF01000015.1"/>
</dbReference>
<reference evidence="2 3" key="1">
    <citation type="submission" date="2016-12" db="EMBL/GenBank/DDBJ databases">
        <title>The draft genome sequence of Actinophytocola xinjiangensis.</title>
        <authorList>
            <person name="Wang W."/>
            <person name="Yuan L."/>
        </authorList>
    </citation>
    <scope>NUCLEOTIDE SEQUENCE [LARGE SCALE GENOMIC DNA]</scope>
    <source>
        <strain evidence="2 3">CGMCC 4.4663</strain>
    </source>
</reference>
<comment type="caution">
    <text evidence="2">The sequence shown here is derived from an EMBL/GenBank/DDBJ whole genome shotgun (WGS) entry which is preliminary data.</text>
</comment>
<dbReference type="PROSITE" id="PS50077">
    <property type="entry name" value="HEAT_REPEAT"/>
    <property type="match status" value="1"/>
</dbReference>
<dbReference type="EMBL" id="MSIF01000015">
    <property type="protein sequence ID" value="OLF07500.1"/>
    <property type="molecule type" value="Genomic_DNA"/>
</dbReference>
<evidence type="ECO:0000313" key="2">
    <source>
        <dbReference type="EMBL" id="OLF07500.1"/>
    </source>
</evidence>
<evidence type="ECO:0000313" key="3">
    <source>
        <dbReference type="Proteomes" id="UP000185696"/>
    </source>
</evidence>
<protein>
    <recommendedName>
        <fullName evidence="1">NACHT domain-containing protein</fullName>
    </recommendedName>
</protein>
<sequence length="1742" mass="190991">MEQDRDRIGNDISGTIHGAAVQAGYIHGGVHIHLTSDADKDIESVGPPSGWAELPTLPATVRQLLRAQVQAAQEMPYRLPGARRPSLATVFVRQHLGTGAEELATEQLRPAPIVDHQGQLIDPPSGPALHAAVRPPARTVREALDCDDNVLVTGGPGQGKSTLSLRLAADVAQRWLAPSNAAEPVAEPVVPLRLTARELASRLDVPFPEAVAAGARAEYGALLGSPLDERVLGERVAGCRWLLLVDGLDEVADTADRDRLVTVLAAWSADDSAPCRVVLTTRPIEGAALAPLQRAGTARYELQPFDEEALQRFAENWFGDASHGYRFIRQIRDAHLDELVRVPLLATIAAVIHEQHRDRPLPDNQFELYESYLKYLRSAHAVASSQFDPVRDQLLEHLGGVRLNLDTSLVAAAREWAQRHIPALAGDWRDELVTFLTQIGPLARRGDDLGFLHHSFAEHLAATAEARLLPECFEPGSAEFSRLLHTARSDERGRHARAVLLHHNRLHPTEADRLVRWLHAGGSEQHLLAARLLAWHVPASAEVVDAFLETVRGWAMTTHYPGHEILGQASRAAHHPGIVDWLTTLMDDENVPWGSRVEAASALSTRLRGAGAAQATDLLRAVAMGERSVPVAQRLAAAEALAECGARERKASDLGLRAVLADPAASAWDQRSAAVVLATFDAGARQHAAEALNLKLDDPWTPDYDRVELATGLLEMGVEFHDRCAEVFRAILDNRMDFDANLGRVAAGLASLGPHHLSHAVSTLTRLITDRRGHILDRHRLAETLATLGPRHRVTAGELLRSMATEIDLAAGDRWRIAQALGSVGLRDEAATLLLAVFADSAARPNDHLWAARTLADLGPDYRDDAVSGFERVVDWALADHYDRMAALGQLANADEPHRTRAVASLRATLIDRGASPEVRRQAANELVRLGPEFHSEVAEHILQIAHHQPDPTDRLKAWRTLRALGTSYRERAVAAVLSLSGPEGVAPWESHRTSWNLSVGDLDDESAGRILTAVLDDVTRSGETRFGAVRTLVLLGRRHHPVAIDGLIRLLSSRAFPAAKVAGWAWTFGRLGKAPRTLLAETLRELVRAPDTTDITVCHISTTMDRLDHRADPEVVTALREIVADGTASAVDRGEAALVLARAVPDELPEVLHAVLRNEDKAPWRWESQVRAAALLGADVVPELRRLLGDDDAERRVREGAAAILAVLRPDLRDEALDELRVQASDECLEFYWRTDAVMRLAEFDPGERWKAVAFHRDVLRNECQPARDRSEAAYQLVQLDPSAGDEAVAALRRFATSQEFTADDHQHAIGWFALATPHRRDELSRMALAAIRDPTMSTRARSELIPHLTGRTRLDAERSMLADRTATPQERVGALNQWQDGALAGEAAAVLKDIIDAPDTLPVEKVAASAALATLSPTNAPVVAALLDEQNRGQCAAPKARTALAALGRTWRRQVLNGLERDRLDNGRSQRERMEAAWEIWTLSSDPAPDVVEQLRERAADPRSADETELTIHYALRGRDGLRRIRQLRDDESVRPATRWSAATLLRDHSRADREAGVPVLEALATDPCGLPPMRWRAARDLARFGERGRERAVAALRAIATDETLPLIVRNNAADVLANVRPDLRPELLDILRALREVATPLALVQALKTWGALEPTEAARALGELAENRSQPAGVRLRAAMAMFQTRADYRDRAAVVARDVAHDSTVPWHIRAKAARTLARWSEPCRAEALALLRELQ</sequence>
<dbReference type="SMART" id="SM00567">
    <property type="entry name" value="EZ_HEAT"/>
    <property type="match status" value="16"/>
</dbReference>
<dbReference type="InterPro" id="IPR027417">
    <property type="entry name" value="P-loop_NTPase"/>
</dbReference>
<dbReference type="InterPro" id="IPR021133">
    <property type="entry name" value="HEAT_type_2"/>
</dbReference>
<dbReference type="Pfam" id="PF05729">
    <property type="entry name" value="NACHT"/>
    <property type="match status" value="1"/>
</dbReference>
<keyword evidence="3" id="KW-1185">Reference proteome</keyword>
<dbReference type="PANTHER" id="PTHR46844:SF1">
    <property type="entry name" value="SLR5058 PROTEIN"/>
    <property type="match status" value="1"/>
</dbReference>
<dbReference type="InterPro" id="IPR011030">
    <property type="entry name" value="Lipovitellin_superhlx_dom"/>
</dbReference>
<dbReference type="InterPro" id="IPR007111">
    <property type="entry name" value="NACHT_NTPase"/>
</dbReference>